<dbReference type="Gene3D" id="3.40.50.2300">
    <property type="match status" value="1"/>
</dbReference>
<protein>
    <submittedName>
        <fullName evidence="3">Response regulator PleD</fullName>
    </submittedName>
</protein>
<dbReference type="AlphaFoldDB" id="A0A3S4IER0"/>
<organism evidence="3 4">
    <name type="scientific">Chromobacterium violaceum</name>
    <dbReference type="NCBI Taxonomy" id="536"/>
    <lineage>
        <taxon>Bacteria</taxon>
        <taxon>Pseudomonadati</taxon>
        <taxon>Pseudomonadota</taxon>
        <taxon>Betaproteobacteria</taxon>
        <taxon>Neisseriales</taxon>
        <taxon>Chromobacteriaceae</taxon>
        <taxon>Chromobacterium</taxon>
    </lineage>
</organism>
<evidence type="ECO:0000313" key="4">
    <source>
        <dbReference type="Proteomes" id="UP000275777"/>
    </source>
</evidence>
<feature type="modified residue" description="4-aspartylphosphate" evidence="1">
    <location>
        <position position="5"/>
    </location>
</feature>
<dbReference type="SUPFAM" id="SSF52172">
    <property type="entry name" value="CheY-like"/>
    <property type="match status" value="1"/>
</dbReference>
<evidence type="ECO:0000313" key="3">
    <source>
        <dbReference type="EMBL" id="VEB41852.1"/>
    </source>
</evidence>
<dbReference type="InterPro" id="IPR001789">
    <property type="entry name" value="Sig_transdc_resp-reg_receiver"/>
</dbReference>
<accession>A0A3S4IER0</accession>
<proteinExistence type="predicted"/>
<dbReference type="Proteomes" id="UP000275777">
    <property type="component" value="Chromosome"/>
</dbReference>
<dbReference type="EMBL" id="LR134182">
    <property type="protein sequence ID" value="VEB41852.1"/>
    <property type="molecule type" value="Genomic_DNA"/>
</dbReference>
<dbReference type="PROSITE" id="PS50110">
    <property type="entry name" value="RESPONSE_REGULATORY"/>
    <property type="match status" value="1"/>
</dbReference>
<feature type="domain" description="Response regulatory" evidence="2">
    <location>
        <begin position="1"/>
        <end position="30"/>
    </location>
</feature>
<name>A0A3S4IER0_CHRVL</name>
<evidence type="ECO:0000259" key="2">
    <source>
        <dbReference type="PROSITE" id="PS50110"/>
    </source>
</evidence>
<keyword evidence="1" id="KW-0597">Phosphoprotein</keyword>
<gene>
    <name evidence="3" type="ORF">NCTC9695_02294</name>
</gene>
<reference evidence="3 4" key="1">
    <citation type="submission" date="2018-12" db="EMBL/GenBank/DDBJ databases">
        <authorList>
            <consortium name="Pathogen Informatics"/>
        </authorList>
    </citation>
    <scope>NUCLEOTIDE SEQUENCE [LARGE SCALE GENOMIC DNA]</scope>
    <source>
        <strain evidence="3 4">NCTC9695</strain>
    </source>
</reference>
<dbReference type="InterPro" id="IPR011006">
    <property type="entry name" value="CheY-like_superfamily"/>
</dbReference>
<sequence>MILLDIEMPGMDGYEVCKAIKASPGCATSR</sequence>
<dbReference type="GO" id="GO:0000160">
    <property type="term" value="P:phosphorelay signal transduction system"/>
    <property type="evidence" value="ECO:0007669"/>
    <property type="project" value="InterPro"/>
</dbReference>
<evidence type="ECO:0000256" key="1">
    <source>
        <dbReference type="PROSITE-ProRule" id="PRU00169"/>
    </source>
</evidence>